<dbReference type="SUPFAM" id="SSF52490">
    <property type="entry name" value="Tubulin nucleotide-binding domain-like"/>
    <property type="match status" value="1"/>
</dbReference>
<dbReference type="GO" id="GO:0007017">
    <property type="term" value="P:microtubule-based process"/>
    <property type="evidence" value="ECO:0007669"/>
    <property type="project" value="InterPro"/>
</dbReference>
<dbReference type="PRINTS" id="PR00423">
    <property type="entry name" value="CELLDVISFTSZ"/>
</dbReference>
<reference evidence="8 9" key="1">
    <citation type="submission" date="2020-08" db="EMBL/GenBank/DDBJ databases">
        <title>Genomic Encyclopedia of Type Strains, Phase IV (KMG-IV): sequencing the most valuable type-strain genomes for metagenomic binning, comparative biology and taxonomic classification.</title>
        <authorList>
            <person name="Goeker M."/>
        </authorList>
    </citation>
    <scope>NUCLEOTIDE SEQUENCE [LARGE SCALE GENOMIC DNA]</scope>
    <source>
        <strain evidence="8 9">YC6886</strain>
    </source>
</reference>
<feature type="binding site" evidence="4">
    <location>
        <begin position="24"/>
        <end position="28"/>
    </location>
    <ligand>
        <name>GTP</name>
        <dbReference type="ChEBI" id="CHEBI:37565"/>
    </ligand>
</feature>
<dbReference type="InterPro" id="IPR018316">
    <property type="entry name" value="Tubulin/FtsZ_2-layer-sand-dom"/>
</dbReference>
<feature type="region of interest" description="Disordered" evidence="5">
    <location>
        <begin position="398"/>
        <end position="526"/>
    </location>
</feature>
<dbReference type="GO" id="GO:0043093">
    <property type="term" value="P:FtsZ-dependent cytokinesis"/>
    <property type="evidence" value="ECO:0007669"/>
    <property type="project" value="UniProtKB-UniRule"/>
</dbReference>
<dbReference type="InterPro" id="IPR008280">
    <property type="entry name" value="Tub_FtsZ_C"/>
</dbReference>
<dbReference type="Gene3D" id="3.40.50.1440">
    <property type="entry name" value="Tubulin/FtsZ, GTPase domain"/>
    <property type="match status" value="1"/>
</dbReference>
<evidence type="ECO:0000256" key="4">
    <source>
        <dbReference type="HAMAP-Rule" id="MF_00909"/>
    </source>
</evidence>
<dbReference type="GO" id="GO:0000917">
    <property type="term" value="P:division septum assembly"/>
    <property type="evidence" value="ECO:0007669"/>
    <property type="project" value="UniProtKB-KW"/>
</dbReference>
<comment type="subcellular location">
    <subcellularLocation>
        <location evidence="4">Cytoplasm</location>
    </subcellularLocation>
    <text evidence="4">Assembles at midcell at the inner surface of the cytoplasmic membrane.</text>
</comment>
<dbReference type="GO" id="GO:0003924">
    <property type="term" value="F:GTPase activity"/>
    <property type="evidence" value="ECO:0007669"/>
    <property type="project" value="UniProtKB-UniRule"/>
</dbReference>
<keyword evidence="4" id="KW-0131">Cell cycle</keyword>
<feature type="binding site" evidence="4">
    <location>
        <begin position="111"/>
        <end position="113"/>
    </location>
    <ligand>
        <name>GTP</name>
        <dbReference type="ChEBI" id="CHEBI:37565"/>
    </ligand>
</feature>
<keyword evidence="3 4" id="KW-0342">GTP-binding</keyword>
<comment type="subunit">
    <text evidence="4">Homodimer. Polymerizes to form a dynamic ring structure in a strictly GTP-dependent manner. Interacts directly with several other division proteins.</text>
</comment>
<feature type="domain" description="Tubulin/FtsZ 2-layer sandwich" evidence="7">
    <location>
        <begin position="210"/>
        <end position="329"/>
    </location>
</feature>
<dbReference type="AlphaFoldDB" id="A0A840V5N2"/>
<dbReference type="RefSeq" id="WP_184019285.1">
    <property type="nucleotide sequence ID" value="NZ_JACHFD010000012.1"/>
</dbReference>
<keyword evidence="4" id="KW-0717">Septation</keyword>
<gene>
    <name evidence="4" type="primary">ftsZ</name>
    <name evidence="8" type="ORF">HNR46_002581</name>
</gene>
<sequence>MIEFPRDPQNVIPTSSVKIVGLGGAGTNMLDRVALDGLDGAELLALNTDIRTLSSSVAKDRIQLGRNLTKGLGTGGDPELGHQAVLEAEDEIRATLKGRKIVFICVGLGGGTGSGAAPIVARVAREEGAFVVMFATMPFGFEGRRRREQAETALNELAVLSNALVTFDNSRMGELVLAKQGIHEAFAAADRMISESIKAVIRLVVRPGLINVGLDDLMSALRTTRSRCLFGSGIARGKDRAQKALRNALASPLLDQGALLKDAQTVLVHLCGGEDLTLFEIELLMESLSKHVPEKAQVLFGAAVDPGMTDQLSITLVSSLPEERLRRTMPEGDYRRVSPALEPSVGFAADEDEDEEEVVVPEAAAKADTSVSPAEVEEFTGFTPVEPQARPAMEFVAAPEPPKDSEDEEDKEEASQEEPEELADLPDLDEEEEALPAKARESEMPFAETDPVAREEVKEVASEELPEKPRKEEKPSVEKELFKPAKPAGQGELSFDGGPKGRFEGADPSVMDGEDLDVPAFLRRKR</sequence>
<comment type="similarity">
    <text evidence="1 4">Belongs to the FtsZ family.</text>
</comment>
<comment type="function">
    <text evidence="4">Essential cell division protein that forms a contractile ring structure (Z ring) at the future cell division site. The regulation of the ring assembly controls the timing and the location of cell division. One of the functions of the FtsZ ring is to recruit other cell division proteins to the septum to produce a new cell wall between the dividing cells. Binds GTP and shows GTPase activity.</text>
</comment>
<feature type="compositionally biased region" description="Acidic residues" evidence="5">
    <location>
        <begin position="405"/>
        <end position="434"/>
    </location>
</feature>
<keyword evidence="2 4" id="KW-0547">Nucleotide-binding</keyword>
<dbReference type="SMART" id="SM00864">
    <property type="entry name" value="Tubulin"/>
    <property type="match status" value="1"/>
</dbReference>
<feature type="domain" description="Tubulin/FtsZ GTPase" evidence="6">
    <location>
        <begin position="16"/>
        <end position="208"/>
    </location>
</feature>
<feature type="binding site" evidence="4">
    <location>
        <position position="146"/>
    </location>
    <ligand>
        <name>GTP</name>
        <dbReference type="ChEBI" id="CHEBI:37565"/>
    </ligand>
</feature>
<dbReference type="SMART" id="SM00865">
    <property type="entry name" value="Tubulin_C"/>
    <property type="match status" value="1"/>
</dbReference>
<dbReference type="InterPro" id="IPR045061">
    <property type="entry name" value="FtsZ/CetZ"/>
</dbReference>
<dbReference type="PANTHER" id="PTHR30314">
    <property type="entry name" value="CELL DIVISION PROTEIN FTSZ-RELATED"/>
    <property type="match status" value="1"/>
</dbReference>
<dbReference type="InterPro" id="IPR000158">
    <property type="entry name" value="Cell_div_FtsZ"/>
</dbReference>
<evidence type="ECO:0000256" key="2">
    <source>
        <dbReference type="ARBA" id="ARBA00022741"/>
    </source>
</evidence>
<dbReference type="Proteomes" id="UP000557717">
    <property type="component" value="Unassembled WGS sequence"/>
</dbReference>
<dbReference type="CDD" id="cd02201">
    <property type="entry name" value="FtsZ_type1"/>
    <property type="match status" value="1"/>
</dbReference>
<dbReference type="HAMAP" id="MF_00909">
    <property type="entry name" value="FtsZ"/>
    <property type="match status" value="1"/>
</dbReference>
<feature type="binding site" evidence="4">
    <location>
        <position position="142"/>
    </location>
    <ligand>
        <name>GTP</name>
        <dbReference type="ChEBI" id="CHEBI:37565"/>
    </ligand>
</feature>
<evidence type="ECO:0000256" key="1">
    <source>
        <dbReference type="ARBA" id="ARBA00009690"/>
    </source>
</evidence>
<proteinExistence type="inferred from homology"/>
<dbReference type="GO" id="GO:0005737">
    <property type="term" value="C:cytoplasm"/>
    <property type="evidence" value="ECO:0007669"/>
    <property type="project" value="UniProtKB-SubCell"/>
</dbReference>
<dbReference type="PROSITE" id="PS00227">
    <property type="entry name" value="TUBULIN"/>
    <property type="match status" value="1"/>
</dbReference>
<protein>
    <recommendedName>
        <fullName evidence="4">Cell division protein FtsZ</fullName>
    </recommendedName>
</protein>
<feature type="compositionally biased region" description="Basic and acidic residues" evidence="5">
    <location>
        <begin position="451"/>
        <end position="483"/>
    </location>
</feature>
<keyword evidence="4 8" id="KW-0132">Cell division</keyword>
<dbReference type="InterPro" id="IPR017975">
    <property type="entry name" value="Tubulin_CS"/>
</dbReference>
<comment type="caution">
    <text evidence="8">The sequence shown here is derived from an EMBL/GenBank/DDBJ whole genome shotgun (WGS) entry which is preliminary data.</text>
</comment>
<dbReference type="InterPro" id="IPR036525">
    <property type="entry name" value="Tubulin/FtsZ_GTPase_sf"/>
</dbReference>
<evidence type="ECO:0000259" key="7">
    <source>
        <dbReference type="SMART" id="SM00865"/>
    </source>
</evidence>
<evidence type="ECO:0000256" key="3">
    <source>
        <dbReference type="ARBA" id="ARBA00023134"/>
    </source>
</evidence>
<dbReference type="GO" id="GO:0005874">
    <property type="term" value="C:microtubule"/>
    <property type="evidence" value="ECO:0007669"/>
    <property type="project" value="InterPro"/>
</dbReference>
<dbReference type="EMBL" id="JACHFD010000012">
    <property type="protein sequence ID" value="MBB5352336.1"/>
    <property type="molecule type" value="Genomic_DNA"/>
</dbReference>
<dbReference type="Pfam" id="PF12327">
    <property type="entry name" value="FtsZ_C"/>
    <property type="match status" value="1"/>
</dbReference>
<dbReference type="Pfam" id="PF00091">
    <property type="entry name" value="Tubulin"/>
    <property type="match status" value="1"/>
</dbReference>
<evidence type="ECO:0000256" key="5">
    <source>
        <dbReference type="SAM" id="MobiDB-lite"/>
    </source>
</evidence>
<keyword evidence="4" id="KW-0963">Cytoplasm</keyword>
<name>A0A840V5N2_9BACT</name>
<dbReference type="PANTHER" id="PTHR30314:SF3">
    <property type="entry name" value="MITOCHONDRIAL DIVISION PROTEIN FSZA"/>
    <property type="match status" value="1"/>
</dbReference>
<dbReference type="GO" id="GO:0032153">
    <property type="term" value="C:cell division site"/>
    <property type="evidence" value="ECO:0007669"/>
    <property type="project" value="UniProtKB-UniRule"/>
</dbReference>
<dbReference type="InterPro" id="IPR024757">
    <property type="entry name" value="FtsZ_C"/>
</dbReference>
<dbReference type="InterPro" id="IPR003008">
    <property type="entry name" value="Tubulin_FtsZ_GTPase"/>
</dbReference>
<dbReference type="GO" id="GO:0051258">
    <property type="term" value="P:protein polymerization"/>
    <property type="evidence" value="ECO:0007669"/>
    <property type="project" value="UniProtKB-UniRule"/>
</dbReference>
<evidence type="ECO:0000313" key="9">
    <source>
        <dbReference type="Proteomes" id="UP000557717"/>
    </source>
</evidence>
<keyword evidence="9" id="KW-1185">Reference proteome</keyword>
<organism evidence="8 9">
    <name type="scientific">Haloferula luteola</name>
    <dbReference type="NCBI Taxonomy" id="595692"/>
    <lineage>
        <taxon>Bacteria</taxon>
        <taxon>Pseudomonadati</taxon>
        <taxon>Verrucomicrobiota</taxon>
        <taxon>Verrucomicrobiia</taxon>
        <taxon>Verrucomicrobiales</taxon>
        <taxon>Verrucomicrobiaceae</taxon>
        <taxon>Haloferula</taxon>
    </lineage>
</organism>
<evidence type="ECO:0000259" key="6">
    <source>
        <dbReference type="SMART" id="SM00864"/>
    </source>
</evidence>
<accession>A0A840V5N2</accession>
<dbReference type="GO" id="GO:0005525">
    <property type="term" value="F:GTP binding"/>
    <property type="evidence" value="ECO:0007669"/>
    <property type="project" value="UniProtKB-UniRule"/>
</dbReference>
<feature type="binding site" evidence="4">
    <location>
        <position position="190"/>
    </location>
    <ligand>
        <name>GTP</name>
        <dbReference type="ChEBI" id="CHEBI:37565"/>
    </ligand>
</feature>
<evidence type="ECO:0000313" key="8">
    <source>
        <dbReference type="EMBL" id="MBB5352336.1"/>
    </source>
</evidence>
<dbReference type="SUPFAM" id="SSF55307">
    <property type="entry name" value="Tubulin C-terminal domain-like"/>
    <property type="match status" value="1"/>
</dbReference>